<evidence type="ECO:0008006" key="10">
    <source>
        <dbReference type="Google" id="ProtNLM"/>
    </source>
</evidence>
<evidence type="ECO:0000256" key="2">
    <source>
        <dbReference type="ARBA" id="ARBA00010231"/>
    </source>
</evidence>
<dbReference type="GO" id="GO:0005975">
    <property type="term" value="P:carbohydrate metabolic process"/>
    <property type="evidence" value="ECO:0007669"/>
    <property type="project" value="InterPro"/>
</dbReference>
<evidence type="ECO:0000313" key="9">
    <source>
        <dbReference type="EMBL" id="SVC65529.1"/>
    </source>
</evidence>
<keyword evidence="6" id="KW-0413">Isomerase</keyword>
<dbReference type="PANTHER" id="PTHR43771:SF2">
    <property type="entry name" value="PHOSPHOMANNOMUTASE_PHOSPHOGLUCOMUTASE"/>
    <property type="match status" value="1"/>
</dbReference>
<accession>A0A382NWM6</accession>
<feature type="domain" description="Alpha-D-phosphohexomutase alpha/beta/alpha" evidence="8">
    <location>
        <begin position="166"/>
        <end position="244"/>
    </location>
</feature>
<dbReference type="Pfam" id="PF02879">
    <property type="entry name" value="PGM_PMM_II"/>
    <property type="match status" value="1"/>
</dbReference>
<dbReference type="Gene3D" id="3.40.120.10">
    <property type="entry name" value="Alpha-D-Glucose-1,6-Bisphosphate, subunit A, domain 3"/>
    <property type="match status" value="2"/>
</dbReference>
<keyword evidence="5" id="KW-0460">Magnesium</keyword>
<feature type="domain" description="Alpha-D-phosphohexomutase alpha/beta/alpha" evidence="7">
    <location>
        <begin position="16"/>
        <end position="148"/>
    </location>
</feature>
<protein>
    <recommendedName>
        <fullName evidence="10">Alpha-D-phosphohexomutase alpha/beta/alpha domain-containing protein</fullName>
    </recommendedName>
</protein>
<gene>
    <name evidence="9" type="ORF">METZ01_LOCUS318383</name>
</gene>
<keyword evidence="3" id="KW-0597">Phosphoprotein</keyword>
<keyword evidence="4" id="KW-0479">Metal-binding</keyword>
<dbReference type="InterPro" id="IPR005841">
    <property type="entry name" value="Alpha-D-phosphohexomutase_SF"/>
</dbReference>
<dbReference type="SUPFAM" id="SSF53738">
    <property type="entry name" value="Phosphoglucomutase, first 3 domains"/>
    <property type="match status" value="2"/>
</dbReference>
<feature type="non-terminal residue" evidence="9">
    <location>
        <position position="253"/>
    </location>
</feature>
<evidence type="ECO:0000256" key="5">
    <source>
        <dbReference type="ARBA" id="ARBA00022842"/>
    </source>
</evidence>
<name>A0A382NWM6_9ZZZZ</name>
<dbReference type="EMBL" id="UINC01103274">
    <property type="protein sequence ID" value="SVC65529.1"/>
    <property type="molecule type" value="Genomic_DNA"/>
</dbReference>
<evidence type="ECO:0000256" key="1">
    <source>
        <dbReference type="ARBA" id="ARBA00001946"/>
    </source>
</evidence>
<organism evidence="9">
    <name type="scientific">marine metagenome</name>
    <dbReference type="NCBI Taxonomy" id="408172"/>
    <lineage>
        <taxon>unclassified sequences</taxon>
        <taxon>metagenomes</taxon>
        <taxon>ecological metagenomes</taxon>
    </lineage>
</organism>
<dbReference type="GO" id="GO:0046872">
    <property type="term" value="F:metal ion binding"/>
    <property type="evidence" value="ECO:0007669"/>
    <property type="project" value="UniProtKB-KW"/>
</dbReference>
<dbReference type="InterPro" id="IPR005844">
    <property type="entry name" value="A-D-PHexomutase_a/b/a-I"/>
</dbReference>
<dbReference type="GO" id="GO:0016868">
    <property type="term" value="F:intramolecular phosphotransferase activity"/>
    <property type="evidence" value="ECO:0007669"/>
    <property type="project" value="InterPro"/>
</dbReference>
<reference evidence="9" key="1">
    <citation type="submission" date="2018-05" db="EMBL/GenBank/DDBJ databases">
        <authorList>
            <person name="Lanie J.A."/>
            <person name="Ng W.-L."/>
            <person name="Kazmierczak K.M."/>
            <person name="Andrzejewski T.M."/>
            <person name="Davidsen T.M."/>
            <person name="Wayne K.J."/>
            <person name="Tettelin H."/>
            <person name="Glass J.I."/>
            <person name="Rusch D."/>
            <person name="Podicherti R."/>
            <person name="Tsui H.-C.T."/>
            <person name="Winkler M.E."/>
        </authorList>
    </citation>
    <scope>NUCLEOTIDE SEQUENCE</scope>
</reference>
<comment type="similarity">
    <text evidence="2">Belongs to the phosphohexose mutase family.</text>
</comment>
<sequence length="253" mass="28055">MKKENHENSHININGFREYDARWLYPKDINQEGIKNIGKGLGSQIISKTNKSPRVIVGHDYRSYSEEVKQKLIEGLVSTGCNIEDIGLVLSPTTYFAQFKLNADAVAMVTASHNENGWTGIKMGIEKGLTHSPKEMSELKKIVIEEKFIKGKGSCKKIENFGEVYINELKKNKIKNKIKAVVACGNGTAGIFAPKIIKGIGCEVIELDCNLDHTFPKHNPNPEDLKMLHSLSESVKKNGADIIVNISASPYSK</sequence>
<comment type="cofactor">
    <cofactor evidence="1">
        <name>Mg(2+)</name>
        <dbReference type="ChEBI" id="CHEBI:18420"/>
    </cofactor>
</comment>
<evidence type="ECO:0000256" key="4">
    <source>
        <dbReference type="ARBA" id="ARBA00022723"/>
    </source>
</evidence>
<dbReference type="PRINTS" id="PR00509">
    <property type="entry name" value="PGMPMM"/>
</dbReference>
<dbReference type="AlphaFoldDB" id="A0A382NWM6"/>
<dbReference type="InterPro" id="IPR016055">
    <property type="entry name" value="A-D-PHexomutase_a/b/a-I/II/III"/>
</dbReference>
<evidence type="ECO:0000256" key="6">
    <source>
        <dbReference type="ARBA" id="ARBA00023235"/>
    </source>
</evidence>
<proteinExistence type="inferred from homology"/>
<evidence type="ECO:0000256" key="3">
    <source>
        <dbReference type="ARBA" id="ARBA00022553"/>
    </source>
</evidence>
<dbReference type="InterPro" id="IPR005845">
    <property type="entry name" value="A-D-PHexomutase_a/b/a-II"/>
</dbReference>
<evidence type="ECO:0000259" key="7">
    <source>
        <dbReference type="Pfam" id="PF02878"/>
    </source>
</evidence>
<dbReference type="Pfam" id="PF02878">
    <property type="entry name" value="PGM_PMM_I"/>
    <property type="match status" value="1"/>
</dbReference>
<evidence type="ECO:0000259" key="8">
    <source>
        <dbReference type="Pfam" id="PF02879"/>
    </source>
</evidence>
<dbReference type="PANTHER" id="PTHR43771">
    <property type="entry name" value="PHOSPHOMANNOMUTASE"/>
    <property type="match status" value="1"/>
</dbReference>